<organism evidence="1 2">
    <name type="scientific">Xanthomonas phage RiverRider</name>
    <dbReference type="NCBI Taxonomy" id="2108116"/>
    <lineage>
        <taxon>Viruses</taxon>
        <taxon>Duplodnaviria</taxon>
        <taxon>Heunggongvirae</taxon>
        <taxon>Uroviricota</taxon>
        <taxon>Caudoviricetes</taxon>
        <taxon>Schitoviridae</taxon>
        <taxon>Riverridervirus</taxon>
        <taxon>Riverridervirus riverrider</taxon>
    </lineage>
</organism>
<name>A0A2P1JUX7_9CAUD</name>
<protein>
    <recommendedName>
        <fullName evidence="3">Tail fiber protein</fullName>
    </recommendedName>
</protein>
<dbReference type="EMBL" id="MG983743">
    <property type="protein sequence ID" value="AVO23167.1"/>
    <property type="molecule type" value="Genomic_DNA"/>
</dbReference>
<keyword evidence="2" id="KW-1185">Reference proteome</keyword>
<proteinExistence type="predicted"/>
<accession>A0A2P1JUX7</accession>
<dbReference type="Proteomes" id="UP000241502">
    <property type="component" value="Segment"/>
</dbReference>
<sequence>MTTWIYQRPVGTQKVKTYLPLYVVGKLPDYESNKDYEGRLQLINAIGPSKARQIGGSVLPSTTRFIVDEETQEVVVTWKRVRTAGEYETPPAVIRNAGFEESSKFWQYGLGWDRSTENALTGSYSGRFSTERGTSKIISTSRFRVKQGKAINASCDVRQGASAAGNAGAAVILQWYDADGNELSLSQGNAVMSASKNKVYPSRVTAVPPEGAVEVAIGAVGSRVRENKNVWLDNFVWDHLVYPEINELPPEGDLDLILEVTDSTGRTAIWQGMISEDGVSVTSQLYPFYQWEDFQNIPAVANLRSQPGNFKNTEAFQQNPSLMFEINNVRKKLDAGYEEITHDPSVANFDIRTVKKSTSDSASITNTPAMASFEIKKTPRINLTTDSITTIPSVTWSYG</sequence>
<evidence type="ECO:0000313" key="2">
    <source>
        <dbReference type="Proteomes" id="UP000241502"/>
    </source>
</evidence>
<reference evidence="1" key="1">
    <citation type="submission" date="2018-02" db="EMBL/GenBank/DDBJ databases">
        <authorList>
            <person name="Miller M."/>
            <person name="Deiulio A."/>
            <person name="Douthitt C."/>
            <person name="McMahon J."/>
            <person name="Holland C."/>
            <person name="Wiersma-Koch H."/>
            <person name="Turechek W."/>
            <person name="D'Elia T."/>
        </authorList>
    </citation>
    <scope>NUCLEOTIDE SEQUENCE [LARGE SCALE GENOMIC DNA]</scope>
</reference>
<evidence type="ECO:0000313" key="1">
    <source>
        <dbReference type="EMBL" id="AVO23167.1"/>
    </source>
</evidence>
<evidence type="ECO:0008006" key="3">
    <source>
        <dbReference type="Google" id="ProtNLM"/>
    </source>
</evidence>
<gene>
    <name evidence="1" type="ORF">RIVERRIDER_86</name>
</gene>
<dbReference type="Gene3D" id="2.60.120.260">
    <property type="entry name" value="Galactose-binding domain-like"/>
    <property type="match status" value="1"/>
</dbReference>